<dbReference type="InterPro" id="IPR045220">
    <property type="entry name" value="FRHB/FDHB/HCAR-like"/>
</dbReference>
<dbReference type="EMBL" id="LHXM01000049">
    <property type="protein sequence ID" value="KXA90852.1"/>
    <property type="molecule type" value="Genomic_DNA"/>
</dbReference>
<organism evidence="3 4">
    <name type="scientific">candidate division MSBL1 archaeon SCGC-AAA259D18</name>
    <dbReference type="NCBI Taxonomy" id="1698262"/>
    <lineage>
        <taxon>Archaea</taxon>
        <taxon>Methanobacteriati</taxon>
        <taxon>Methanobacteriota</taxon>
        <taxon>candidate division MSBL1</taxon>
    </lineage>
</organism>
<feature type="domain" description="Coenzyme F420 hydrogenase/dehydrogenase beta subunit N-terminal" evidence="1">
    <location>
        <begin position="23"/>
        <end position="100"/>
    </location>
</feature>
<dbReference type="PANTHER" id="PTHR31332">
    <property type="entry name" value="7-HYDROXYMETHYL CHLOROPHYLL A REDUCTASE, CHLOROPLASTIC"/>
    <property type="match status" value="1"/>
</dbReference>
<dbReference type="Proteomes" id="UP000070195">
    <property type="component" value="Unassembled WGS sequence"/>
</dbReference>
<evidence type="ECO:0000259" key="1">
    <source>
        <dbReference type="Pfam" id="PF04422"/>
    </source>
</evidence>
<protein>
    <recommendedName>
        <fullName evidence="5">Coenzyme F420 hydrogenase</fullName>
    </recommendedName>
</protein>
<dbReference type="InterPro" id="IPR007525">
    <property type="entry name" value="FrhB_FdhB_C"/>
</dbReference>
<dbReference type="PANTHER" id="PTHR31332:SF0">
    <property type="entry name" value="7-HYDROXYMETHYL CHLOROPHYLL A REDUCTASE, CHLOROPLASTIC"/>
    <property type="match status" value="1"/>
</dbReference>
<name>A0A133U9H5_9EURY</name>
<evidence type="ECO:0000259" key="2">
    <source>
        <dbReference type="Pfam" id="PF04432"/>
    </source>
</evidence>
<dbReference type="Pfam" id="PF04432">
    <property type="entry name" value="FrhB_FdhB_C"/>
    <property type="match status" value="1"/>
</dbReference>
<dbReference type="AlphaFoldDB" id="A0A133U9H5"/>
<keyword evidence="4" id="KW-1185">Reference proteome</keyword>
<reference evidence="3 4" key="1">
    <citation type="journal article" date="2016" name="Sci. Rep.">
        <title>Metabolic traits of an uncultured archaeal lineage -MSBL1- from brine pools of the Red Sea.</title>
        <authorList>
            <person name="Mwirichia R."/>
            <person name="Alam I."/>
            <person name="Rashid M."/>
            <person name="Vinu M."/>
            <person name="Ba-Alawi W."/>
            <person name="Anthony Kamau A."/>
            <person name="Kamanda Ngugi D."/>
            <person name="Goker M."/>
            <person name="Klenk H.P."/>
            <person name="Bajic V."/>
            <person name="Stingl U."/>
        </authorList>
    </citation>
    <scope>NUCLEOTIDE SEQUENCE [LARGE SCALE GENOMIC DNA]</scope>
    <source>
        <strain evidence="3">SCGC-AAA259D18</strain>
    </source>
</reference>
<sequence>MENFVFGRKEKPEEEFGVYKRALVARSTDEEILRKSQDGGVVTTLLSSALESGLVDGAITSGTDPANPWLPSPSVVTTRSEVVANAGTRYSLSPGLLALKDCMKLGLGKIAFVGTPCQVQAVRRIQKFLPKYANMLTLTIGLFCMENYSYDGLMIEKIQNELGLNLDDIEKINIKDKFLIRTKTGEIKEIPLEEAKKFVRPSCKNCSDFSAELADISCGGVGLKNWTYTVNRTDIGVDAFDNAVEEGLLEVEPTENFQASWIICILVGFSWG</sequence>
<evidence type="ECO:0008006" key="5">
    <source>
        <dbReference type="Google" id="ProtNLM"/>
    </source>
</evidence>
<dbReference type="Pfam" id="PF04422">
    <property type="entry name" value="FrhB_FdhB_N"/>
    <property type="match status" value="1"/>
</dbReference>
<accession>A0A133U9H5</accession>
<proteinExistence type="predicted"/>
<evidence type="ECO:0000313" key="4">
    <source>
        <dbReference type="Proteomes" id="UP000070195"/>
    </source>
</evidence>
<feature type="domain" description="Coenzyme F420 hydrogenase/dehydrogenase beta subunit C-terminal" evidence="2">
    <location>
        <begin position="109"/>
        <end position="255"/>
    </location>
</feature>
<gene>
    <name evidence="3" type="ORF">AKJ63_02150</name>
</gene>
<comment type="caution">
    <text evidence="3">The sequence shown here is derived from an EMBL/GenBank/DDBJ whole genome shotgun (WGS) entry which is preliminary data.</text>
</comment>
<evidence type="ECO:0000313" key="3">
    <source>
        <dbReference type="EMBL" id="KXA90852.1"/>
    </source>
</evidence>
<dbReference type="GO" id="GO:0052592">
    <property type="term" value="F:oxidoreductase activity, acting on CH or CH2 groups, with an iron-sulfur protein as acceptor"/>
    <property type="evidence" value="ECO:0007669"/>
    <property type="project" value="TreeGrafter"/>
</dbReference>
<dbReference type="InterPro" id="IPR007516">
    <property type="entry name" value="Co_F420_Hydgase/DH_bsu_N"/>
</dbReference>